<feature type="transmembrane region" description="Helical" evidence="1">
    <location>
        <begin position="245"/>
        <end position="267"/>
    </location>
</feature>
<dbReference type="PANTHER" id="PTHR30199:SF0">
    <property type="entry name" value="INNER MEMBRANE PROTEIN YDCO"/>
    <property type="match status" value="1"/>
</dbReference>
<feature type="transmembrane region" description="Helical" evidence="1">
    <location>
        <begin position="6"/>
        <end position="29"/>
    </location>
</feature>
<dbReference type="AlphaFoldDB" id="A0A486XI20"/>
<feature type="transmembrane region" description="Helical" evidence="1">
    <location>
        <begin position="92"/>
        <end position="112"/>
    </location>
</feature>
<protein>
    <submittedName>
        <fullName evidence="2">Benzoate transport protein</fullName>
    </submittedName>
</protein>
<feature type="transmembrane region" description="Helical" evidence="1">
    <location>
        <begin position="348"/>
        <end position="381"/>
    </location>
</feature>
<feature type="transmembrane region" description="Helical" evidence="1">
    <location>
        <begin position="41"/>
        <end position="64"/>
    </location>
</feature>
<dbReference type="PANTHER" id="PTHR30199">
    <property type="entry name" value="MFS FAMILY TRANSPORTER, PREDICTED SUBSTRATE BENZOATE"/>
    <property type="match status" value="1"/>
</dbReference>
<dbReference type="GO" id="GO:0042925">
    <property type="term" value="F:benzoate transmembrane transporter activity"/>
    <property type="evidence" value="ECO:0007669"/>
    <property type="project" value="InterPro"/>
</dbReference>
<dbReference type="GO" id="GO:0005886">
    <property type="term" value="C:plasma membrane"/>
    <property type="evidence" value="ECO:0007669"/>
    <property type="project" value="TreeGrafter"/>
</dbReference>
<dbReference type="NCBIfam" id="TIGR00843">
    <property type="entry name" value="benE"/>
    <property type="match status" value="1"/>
</dbReference>
<feature type="transmembrane region" description="Helical" evidence="1">
    <location>
        <begin position="167"/>
        <end position="184"/>
    </location>
</feature>
<name>A0A486XI20_9GAMM</name>
<proteinExistence type="predicted"/>
<dbReference type="EMBL" id="CAAJGR010000049">
    <property type="protein sequence ID" value="VHO01783.1"/>
    <property type="molecule type" value="Genomic_DNA"/>
</dbReference>
<accession>A0A486XI20</accession>
<keyword evidence="1" id="KW-0812">Transmembrane</keyword>
<keyword evidence="1" id="KW-1133">Transmembrane helix</keyword>
<feature type="transmembrane region" description="Helical" evidence="1">
    <location>
        <begin position="119"/>
        <end position="137"/>
    </location>
</feature>
<feature type="transmembrane region" description="Helical" evidence="1">
    <location>
        <begin position="287"/>
        <end position="311"/>
    </location>
</feature>
<sequence length="386" mass="39939">MLKDLSLSAVVAGFVAVLVGFASSVAIVLQAAAAADASPDIMASWLLALGIGMAATCIGLSWYYKAPIITAWSTPGAALLATSLQGLTINEAVGVFLFTAALGVIIGVSGWFDKLTRLIPLPLASAMLAGILLQFGLSIFTSLQSQFPLVAVMCLSYLLAKRLSPRYAILWVLLSGLLWVLLLGEFDHSGITLSLTTPVWVTPHWSLNAMLGVGLPLLLVTMASQNIPGVAVIRTSGYQTPVSPLISSTALSTLLLAPWGAFSINLAAITAAICTGNEAHPDKDKRYIAGIAAGVFYLLFGLAGATVVALFSAFPREMMATLAGLALLATIGANLATACAEGQHREAAVITLLVTASGVSFLGIAAAFWGIVAGALTLLLLNSRRS</sequence>
<dbReference type="Pfam" id="PF03594">
    <property type="entry name" value="BenE"/>
    <property type="match status" value="1"/>
</dbReference>
<organism evidence="2">
    <name type="scientific">Rheinheimera sp. BAL341</name>
    <dbReference type="NCBI Taxonomy" id="1708203"/>
    <lineage>
        <taxon>Bacteria</taxon>
        <taxon>Pseudomonadati</taxon>
        <taxon>Pseudomonadota</taxon>
        <taxon>Gammaproteobacteria</taxon>
        <taxon>Chromatiales</taxon>
        <taxon>Chromatiaceae</taxon>
        <taxon>Rheinheimera</taxon>
    </lineage>
</organism>
<gene>
    <name evidence="2" type="ORF">BAL341_367</name>
</gene>
<evidence type="ECO:0000313" key="2">
    <source>
        <dbReference type="EMBL" id="VHO01783.1"/>
    </source>
</evidence>
<reference evidence="2" key="1">
    <citation type="submission" date="2019-04" db="EMBL/GenBank/DDBJ databases">
        <authorList>
            <person name="Brambilla D."/>
        </authorList>
    </citation>
    <scope>NUCLEOTIDE SEQUENCE</scope>
    <source>
        <strain evidence="2">BAL1</strain>
    </source>
</reference>
<keyword evidence="1" id="KW-0472">Membrane</keyword>
<feature type="transmembrane region" description="Helical" evidence="1">
    <location>
        <begin position="204"/>
        <end position="224"/>
    </location>
</feature>
<dbReference type="InterPro" id="IPR004711">
    <property type="entry name" value="Benzoate_Transporter"/>
</dbReference>
<feature type="transmembrane region" description="Helical" evidence="1">
    <location>
        <begin position="318"/>
        <end position="336"/>
    </location>
</feature>
<evidence type="ECO:0000256" key="1">
    <source>
        <dbReference type="SAM" id="Phobius"/>
    </source>
</evidence>